<dbReference type="InterPro" id="IPR013823">
    <property type="entry name" value="Ribosomal_bL12_C"/>
</dbReference>
<feature type="domain" description="Large ribosomal subunit protein bL12 C-terminal" evidence="4">
    <location>
        <begin position="64"/>
        <end position="127"/>
    </location>
</feature>
<name>A0A1G6YRH7_9ACTN</name>
<keyword evidence="3" id="KW-0812">Transmembrane</keyword>
<dbReference type="GO" id="GO:0005840">
    <property type="term" value="C:ribosome"/>
    <property type="evidence" value="ECO:0007669"/>
    <property type="project" value="UniProtKB-KW"/>
</dbReference>
<reference evidence="6" key="1">
    <citation type="submission" date="2016-10" db="EMBL/GenBank/DDBJ databases">
        <authorList>
            <person name="Varghese N."/>
            <person name="Submissions S."/>
        </authorList>
    </citation>
    <scope>NUCLEOTIDE SEQUENCE [LARGE SCALE GENOMIC DNA]</scope>
    <source>
        <strain evidence="6">CGMCC 4.3516</strain>
    </source>
</reference>
<gene>
    <name evidence="5" type="ORF">SAMN05216270_109140</name>
</gene>
<evidence type="ECO:0000259" key="4">
    <source>
        <dbReference type="Pfam" id="PF00542"/>
    </source>
</evidence>
<organism evidence="5 6">
    <name type="scientific">Glycomyces harbinensis</name>
    <dbReference type="NCBI Taxonomy" id="58114"/>
    <lineage>
        <taxon>Bacteria</taxon>
        <taxon>Bacillati</taxon>
        <taxon>Actinomycetota</taxon>
        <taxon>Actinomycetes</taxon>
        <taxon>Glycomycetales</taxon>
        <taxon>Glycomycetaceae</taxon>
        <taxon>Glycomyces</taxon>
    </lineage>
</organism>
<keyword evidence="3" id="KW-1133">Transmembrane helix</keyword>
<evidence type="ECO:0000256" key="3">
    <source>
        <dbReference type="SAM" id="Phobius"/>
    </source>
</evidence>
<keyword evidence="1 5" id="KW-0689">Ribosomal protein</keyword>
<dbReference type="PANTHER" id="PTHR45987:SF4">
    <property type="entry name" value="LARGE RIBOSOMAL SUBUNIT PROTEIN BL12M"/>
    <property type="match status" value="1"/>
</dbReference>
<dbReference type="GO" id="GO:0003735">
    <property type="term" value="F:structural constituent of ribosome"/>
    <property type="evidence" value="ECO:0007669"/>
    <property type="project" value="InterPro"/>
</dbReference>
<dbReference type="GO" id="GO:0006412">
    <property type="term" value="P:translation"/>
    <property type="evidence" value="ECO:0007669"/>
    <property type="project" value="InterPro"/>
</dbReference>
<dbReference type="GO" id="GO:1990904">
    <property type="term" value="C:ribonucleoprotein complex"/>
    <property type="evidence" value="ECO:0007669"/>
    <property type="project" value="UniProtKB-KW"/>
</dbReference>
<evidence type="ECO:0000256" key="1">
    <source>
        <dbReference type="ARBA" id="ARBA00022980"/>
    </source>
</evidence>
<dbReference type="RefSeq" id="WP_177154969.1">
    <property type="nucleotide sequence ID" value="NZ_FNAD01000009.1"/>
</dbReference>
<dbReference type="Gene3D" id="3.30.1390.10">
    <property type="match status" value="2"/>
</dbReference>
<dbReference type="STRING" id="58114.SAMN05216270_109140"/>
<feature type="domain" description="Large ribosomal subunit protein bL12 C-terminal" evidence="4">
    <location>
        <begin position="148"/>
        <end position="212"/>
    </location>
</feature>
<evidence type="ECO:0000256" key="2">
    <source>
        <dbReference type="ARBA" id="ARBA00023274"/>
    </source>
</evidence>
<sequence length="215" mass="22485">MPDISLTDWLALALFLAGGGLVALMVIVTQRSYRRDERTEHWVQYPTAKGEVPVVPPQPGLWALVVDDAGRKPIQVVKEIRALTRLGLVEAKQLVDHAPSTILSGVDHAAASVAYRVLATAGATVRITEVAATPEALARAAAPGDSYAVVVDHAGPKHIQVIKEIRALTGLGLAEAKRLADVTPSTILSGVDHATATAAHDRLAGAGAVVRVAEA</sequence>
<dbReference type="InterPro" id="IPR000206">
    <property type="entry name" value="Ribosomal_bL12"/>
</dbReference>
<evidence type="ECO:0000313" key="5">
    <source>
        <dbReference type="EMBL" id="SDD93104.1"/>
    </source>
</evidence>
<proteinExistence type="predicted"/>
<dbReference type="SUPFAM" id="SSF54736">
    <property type="entry name" value="ClpS-like"/>
    <property type="match status" value="2"/>
</dbReference>
<keyword evidence="3" id="KW-0472">Membrane</keyword>
<dbReference type="EMBL" id="FNAD01000009">
    <property type="protein sequence ID" value="SDD93104.1"/>
    <property type="molecule type" value="Genomic_DNA"/>
</dbReference>
<dbReference type="AlphaFoldDB" id="A0A1G6YRH7"/>
<accession>A0A1G6YRH7</accession>
<dbReference type="GO" id="GO:0003729">
    <property type="term" value="F:mRNA binding"/>
    <property type="evidence" value="ECO:0007669"/>
    <property type="project" value="TreeGrafter"/>
</dbReference>
<dbReference type="Proteomes" id="UP000198949">
    <property type="component" value="Unassembled WGS sequence"/>
</dbReference>
<protein>
    <submittedName>
        <fullName evidence="5">Ribosomal protein L7/L12</fullName>
    </submittedName>
</protein>
<dbReference type="InterPro" id="IPR014719">
    <property type="entry name" value="Ribosomal_bL12_C/ClpS-like"/>
</dbReference>
<keyword evidence="2" id="KW-0687">Ribonucleoprotein</keyword>
<dbReference type="PANTHER" id="PTHR45987">
    <property type="entry name" value="39S RIBOSOMAL PROTEIN L12"/>
    <property type="match status" value="1"/>
</dbReference>
<keyword evidence="6" id="KW-1185">Reference proteome</keyword>
<dbReference type="Pfam" id="PF00542">
    <property type="entry name" value="Ribosomal_L12"/>
    <property type="match status" value="2"/>
</dbReference>
<evidence type="ECO:0000313" key="6">
    <source>
        <dbReference type="Proteomes" id="UP000198949"/>
    </source>
</evidence>
<feature type="transmembrane region" description="Helical" evidence="3">
    <location>
        <begin position="6"/>
        <end position="28"/>
    </location>
</feature>